<keyword evidence="1" id="KW-0663">Pyridoxal phosphate</keyword>
<organism evidence="3">
    <name type="scientific">marine metagenome</name>
    <dbReference type="NCBI Taxonomy" id="408172"/>
    <lineage>
        <taxon>unclassified sequences</taxon>
        <taxon>metagenomes</taxon>
        <taxon>ecological metagenomes</taxon>
    </lineage>
</organism>
<evidence type="ECO:0000313" key="3">
    <source>
        <dbReference type="EMBL" id="SVA73157.1"/>
    </source>
</evidence>
<protein>
    <recommendedName>
        <fullName evidence="2">Aminotransferase class V domain-containing protein</fullName>
    </recommendedName>
</protein>
<feature type="domain" description="Aminotransferase class V" evidence="2">
    <location>
        <begin position="90"/>
        <end position="410"/>
    </location>
</feature>
<dbReference type="InterPro" id="IPR015424">
    <property type="entry name" value="PyrdxlP-dep_Trfase"/>
</dbReference>
<dbReference type="Gene3D" id="3.90.1150.10">
    <property type="entry name" value="Aspartate Aminotransferase, domain 1"/>
    <property type="match status" value="1"/>
</dbReference>
<dbReference type="Pfam" id="PF00266">
    <property type="entry name" value="Aminotran_5"/>
    <property type="match status" value="1"/>
</dbReference>
<sequence>MNKRDFLKTFGTAAIGSPFLSLDLISNHKFEDYSKRNNLSETDFWKKIREDYTLKKDYINLENGYYCIVPNPTLNNFITHVKKINIEGSYYMRHNRDKDNKRIEARLANFLNCDPEELVVTRNTTESLDLIIGGFPWKKGDEAIYAKQDYGAMQQMFKLVSKRHGVVNKIVSVPNHPKSDEEIVKLYEDQITSKTKLIMVCHMINITGHILPIRKICDMAHKYGVEVMVDGAHCIGHFKVNISELNCDYYGSSLHKWLSTPLGVGILYVSKNKISKINPLLASHVHQRDNILRLNHIGTHPVYTDLAIDNALDYQEMIGTDRKENRLRYIQRYWSDRLRKIKNVVINTPIEKHKSCGIANVGIKNMDPGKLSKILLDKYQIFTVAINHENVVGCRISPNVYTNQEDLEHFITSIKELAI</sequence>
<dbReference type="InterPro" id="IPR015421">
    <property type="entry name" value="PyrdxlP-dep_Trfase_major"/>
</dbReference>
<dbReference type="PANTHER" id="PTHR43092">
    <property type="entry name" value="L-CYSTEINE DESULFHYDRASE"/>
    <property type="match status" value="1"/>
</dbReference>
<dbReference type="InterPro" id="IPR015422">
    <property type="entry name" value="PyrdxlP-dep_Trfase_small"/>
</dbReference>
<gene>
    <name evidence="3" type="ORF">METZ01_LOCUS126011</name>
</gene>
<reference evidence="3" key="1">
    <citation type="submission" date="2018-05" db="EMBL/GenBank/DDBJ databases">
        <authorList>
            <person name="Lanie J.A."/>
            <person name="Ng W.-L."/>
            <person name="Kazmierczak K.M."/>
            <person name="Andrzejewski T.M."/>
            <person name="Davidsen T.M."/>
            <person name="Wayne K.J."/>
            <person name="Tettelin H."/>
            <person name="Glass J.I."/>
            <person name="Rusch D."/>
            <person name="Podicherti R."/>
            <person name="Tsui H.-C.T."/>
            <person name="Winkler M.E."/>
        </authorList>
    </citation>
    <scope>NUCLEOTIDE SEQUENCE</scope>
</reference>
<evidence type="ECO:0000259" key="2">
    <source>
        <dbReference type="Pfam" id="PF00266"/>
    </source>
</evidence>
<accession>A0A381Y9Q7</accession>
<dbReference type="EMBL" id="UINC01017602">
    <property type="protein sequence ID" value="SVA73157.1"/>
    <property type="molecule type" value="Genomic_DNA"/>
</dbReference>
<proteinExistence type="predicted"/>
<dbReference type="Gene3D" id="3.40.640.10">
    <property type="entry name" value="Type I PLP-dependent aspartate aminotransferase-like (Major domain)"/>
    <property type="match status" value="1"/>
</dbReference>
<dbReference type="SUPFAM" id="SSF53383">
    <property type="entry name" value="PLP-dependent transferases"/>
    <property type="match status" value="1"/>
</dbReference>
<evidence type="ECO:0000256" key="1">
    <source>
        <dbReference type="ARBA" id="ARBA00022898"/>
    </source>
</evidence>
<dbReference type="AlphaFoldDB" id="A0A381Y9Q7"/>
<dbReference type="InterPro" id="IPR000192">
    <property type="entry name" value="Aminotrans_V_dom"/>
</dbReference>
<name>A0A381Y9Q7_9ZZZZ</name>
<dbReference type="PANTHER" id="PTHR43092:SF6">
    <property type="entry name" value="BLR1280 PROTEIN"/>
    <property type="match status" value="1"/>
</dbReference>